<dbReference type="Gene3D" id="1.10.10.10">
    <property type="entry name" value="Winged helix-like DNA-binding domain superfamily/Winged helix DNA-binding domain"/>
    <property type="match status" value="1"/>
</dbReference>
<dbReference type="SMART" id="SM00345">
    <property type="entry name" value="HTH_GNTR"/>
    <property type="match status" value="1"/>
</dbReference>
<dbReference type="PRINTS" id="PR00035">
    <property type="entry name" value="HTHGNTR"/>
</dbReference>
<reference evidence="5 6" key="1">
    <citation type="submission" date="2019-01" db="EMBL/GenBank/DDBJ databases">
        <title>Complete genome sequence of Cohnella hallensis HS21 isolated from Korean fir (Abies koreana) rhizospheric soil.</title>
        <authorList>
            <person name="Jiang L."/>
            <person name="Kang S.W."/>
            <person name="Kim S."/>
            <person name="Jung J."/>
            <person name="Kim C.Y."/>
            <person name="Kim D.H."/>
            <person name="Kim S.W."/>
            <person name="Lee J."/>
        </authorList>
    </citation>
    <scope>NUCLEOTIDE SEQUENCE [LARGE SCALE GENOMIC DNA]</scope>
    <source>
        <strain evidence="5 6">HS21</strain>
    </source>
</reference>
<dbReference type="Pfam" id="PF13377">
    <property type="entry name" value="Peripla_BP_3"/>
    <property type="match status" value="1"/>
</dbReference>
<feature type="domain" description="HTH gntR-type" evidence="4">
    <location>
        <begin position="8"/>
        <end position="76"/>
    </location>
</feature>
<dbReference type="PROSITE" id="PS50949">
    <property type="entry name" value="HTH_GNTR"/>
    <property type="match status" value="1"/>
</dbReference>
<proteinExistence type="predicted"/>
<keyword evidence="2" id="KW-0238">DNA-binding</keyword>
<sequence>MAKPSQRVPLYTQIRQYILKQIEQKIWLPNDKIPSENEFAEQFKVSRITVKNALSELIEDGLIFRVQGKGSFVSPTPSGEPLIYHSEPTNNKNKDLVAYLMPRLANTFTAQMLDGIESELSKQGYRLIFCKTHDSQETEKEILREVINLGVKGIIIFPVDGETYSEDILRLTLNEFPLVVVDRYLRGIETNCVCADNVEGAREATSHLVSLGHTRIGFISTAFQGTTSIEDRLSGYEKALAEHNIPVDHRLRLVQFDTEQMNLILEDGIADEPIKKEIQSFLQQNPEISAIFAANAAVGLSVIEAAVEIGIRVPEDLSVVFFDNYELSAISSVPPTCVSQEEKNIGAEAVRLLVSIMENPKQERKRIILPTKLIVRKSTASCKVVQNSL</sequence>
<dbReference type="Gene3D" id="3.40.50.2300">
    <property type="match status" value="2"/>
</dbReference>
<evidence type="ECO:0000256" key="3">
    <source>
        <dbReference type="ARBA" id="ARBA00023163"/>
    </source>
</evidence>
<dbReference type="OrthoDB" id="9799482at2"/>
<dbReference type="Proteomes" id="UP000289856">
    <property type="component" value="Chromosome"/>
</dbReference>
<dbReference type="GO" id="GO:0000976">
    <property type="term" value="F:transcription cis-regulatory region binding"/>
    <property type="evidence" value="ECO:0007669"/>
    <property type="project" value="TreeGrafter"/>
</dbReference>
<dbReference type="AlphaFoldDB" id="A0A3T1D3Z5"/>
<keyword evidence="3" id="KW-0804">Transcription</keyword>
<dbReference type="SUPFAM" id="SSF46785">
    <property type="entry name" value="Winged helix' DNA-binding domain"/>
    <property type="match status" value="1"/>
</dbReference>
<dbReference type="InterPro" id="IPR000524">
    <property type="entry name" value="Tscrpt_reg_HTH_GntR"/>
</dbReference>
<dbReference type="PANTHER" id="PTHR30146:SF109">
    <property type="entry name" value="HTH-TYPE TRANSCRIPTIONAL REGULATOR GALS"/>
    <property type="match status" value="1"/>
</dbReference>
<dbReference type="InterPro" id="IPR046335">
    <property type="entry name" value="LacI/GalR-like_sensor"/>
</dbReference>
<evidence type="ECO:0000313" key="6">
    <source>
        <dbReference type="Proteomes" id="UP000289856"/>
    </source>
</evidence>
<gene>
    <name evidence="5" type="ORF">KCTCHS21_21570</name>
</gene>
<name>A0A3T1D3Z5_9BACL</name>
<dbReference type="InterPro" id="IPR036388">
    <property type="entry name" value="WH-like_DNA-bd_sf"/>
</dbReference>
<dbReference type="EMBL" id="AP019400">
    <property type="protein sequence ID" value="BBI32758.1"/>
    <property type="molecule type" value="Genomic_DNA"/>
</dbReference>
<protein>
    <submittedName>
        <fullName evidence="5">LacI family transcriptional regulator</fullName>
    </submittedName>
</protein>
<dbReference type="CDD" id="cd06267">
    <property type="entry name" value="PBP1_LacI_sugar_binding-like"/>
    <property type="match status" value="1"/>
</dbReference>
<dbReference type="Pfam" id="PF00392">
    <property type="entry name" value="GntR"/>
    <property type="match status" value="1"/>
</dbReference>
<dbReference type="CDD" id="cd07377">
    <property type="entry name" value="WHTH_GntR"/>
    <property type="match status" value="1"/>
</dbReference>
<evidence type="ECO:0000313" key="5">
    <source>
        <dbReference type="EMBL" id="BBI32758.1"/>
    </source>
</evidence>
<dbReference type="FunFam" id="1.10.10.10:FF:000079">
    <property type="entry name" value="GntR family transcriptional regulator"/>
    <property type="match status" value="1"/>
</dbReference>
<dbReference type="GO" id="GO:0003700">
    <property type="term" value="F:DNA-binding transcription factor activity"/>
    <property type="evidence" value="ECO:0007669"/>
    <property type="project" value="InterPro"/>
</dbReference>
<evidence type="ECO:0000256" key="1">
    <source>
        <dbReference type="ARBA" id="ARBA00023015"/>
    </source>
</evidence>
<dbReference type="RefSeq" id="WP_130607519.1">
    <property type="nucleotide sequence ID" value="NZ_AP019400.1"/>
</dbReference>
<dbReference type="KEGG" id="cohn:KCTCHS21_21570"/>
<dbReference type="SUPFAM" id="SSF53822">
    <property type="entry name" value="Periplasmic binding protein-like I"/>
    <property type="match status" value="1"/>
</dbReference>
<dbReference type="PANTHER" id="PTHR30146">
    <property type="entry name" value="LACI-RELATED TRANSCRIPTIONAL REPRESSOR"/>
    <property type="match status" value="1"/>
</dbReference>
<accession>A0A3T1D3Z5</accession>
<organism evidence="5 6">
    <name type="scientific">Cohnella abietis</name>
    <dbReference type="NCBI Taxonomy" id="2507935"/>
    <lineage>
        <taxon>Bacteria</taxon>
        <taxon>Bacillati</taxon>
        <taxon>Bacillota</taxon>
        <taxon>Bacilli</taxon>
        <taxon>Bacillales</taxon>
        <taxon>Paenibacillaceae</taxon>
        <taxon>Cohnella</taxon>
    </lineage>
</organism>
<dbReference type="InterPro" id="IPR028082">
    <property type="entry name" value="Peripla_BP_I"/>
</dbReference>
<evidence type="ECO:0000259" key="4">
    <source>
        <dbReference type="PROSITE" id="PS50949"/>
    </source>
</evidence>
<dbReference type="InterPro" id="IPR036390">
    <property type="entry name" value="WH_DNA-bd_sf"/>
</dbReference>
<keyword evidence="6" id="KW-1185">Reference proteome</keyword>
<keyword evidence="1" id="KW-0805">Transcription regulation</keyword>
<evidence type="ECO:0000256" key="2">
    <source>
        <dbReference type="ARBA" id="ARBA00023125"/>
    </source>
</evidence>